<proteinExistence type="predicted"/>
<reference evidence="1" key="1">
    <citation type="submission" date="2018-11" db="EMBL/GenBank/DDBJ databases">
        <authorList>
            <person name="Alioto T."/>
            <person name="Alioto T."/>
        </authorList>
    </citation>
    <scope>NUCLEOTIDE SEQUENCE</scope>
</reference>
<dbReference type="Proteomes" id="UP000596742">
    <property type="component" value="Unassembled WGS sequence"/>
</dbReference>
<comment type="caution">
    <text evidence="1">The sequence shown here is derived from an EMBL/GenBank/DDBJ whole genome shotgun (WGS) entry which is preliminary data.</text>
</comment>
<name>A0A8B6GEC0_MYTGA</name>
<protein>
    <submittedName>
        <fullName evidence="1">Uncharacterized protein</fullName>
    </submittedName>
</protein>
<sequence length="350" mass="38585">MLSTVGQEASDCYSTYYASGPGSLVIATVPSDILVTSGQEASDCYSTYYTAGSRKLVIATPHIIPSGQMLVLLLHILYRRGPGASDCYSTYIPSGPGSSELLLHIYTVGSRKLVIAIHIYTSDQGASGLLYGREQEGSSDCYSTYYTVREQEASDCYYHILYPTRKLVMHPHIIPSDQEVVIATVNIIPSGPGAELVTATPHYTVGPGSSDCYSTYLYRHQELVLRSIYLPSGQEASDCTPILYRRDQGASDCYSTYYTVGTRKYATPHINRRTRKLVTATPQYIYRRDQEASDCYSNIIPSGPEASDCYSTYIYRRDQEASDCYSTYYTVGSRKVVTATPHIIPSGPGS</sequence>
<evidence type="ECO:0000313" key="2">
    <source>
        <dbReference type="Proteomes" id="UP000596742"/>
    </source>
</evidence>
<dbReference type="AlphaFoldDB" id="A0A8B6GEC0"/>
<dbReference type="EMBL" id="UYJE01008321">
    <property type="protein sequence ID" value="VDI62925.1"/>
    <property type="molecule type" value="Genomic_DNA"/>
</dbReference>
<keyword evidence="2" id="KW-1185">Reference proteome</keyword>
<accession>A0A8B6GEC0</accession>
<evidence type="ECO:0000313" key="1">
    <source>
        <dbReference type="EMBL" id="VDI62925.1"/>
    </source>
</evidence>
<gene>
    <name evidence="1" type="ORF">MGAL_10B068598</name>
</gene>
<organism evidence="1 2">
    <name type="scientific">Mytilus galloprovincialis</name>
    <name type="common">Mediterranean mussel</name>
    <dbReference type="NCBI Taxonomy" id="29158"/>
    <lineage>
        <taxon>Eukaryota</taxon>
        <taxon>Metazoa</taxon>
        <taxon>Spiralia</taxon>
        <taxon>Lophotrochozoa</taxon>
        <taxon>Mollusca</taxon>
        <taxon>Bivalvia</taxon>
        <taxon>Autobranchia</taxon>
        <taxon>Pteriomorphia</taxon>
        <taxon>Mytilida</taxon>
        <taxon>Mytiloidea</taxon>
        <taxon>Mytilidae</taxon>
        <taxon>Mytilinae</taxon>
        <taxon>Mytilus</taxon>
    </lineage>
</organism>